<dbReference type="GO" id="GO:0035861">
    <property type="term" value="C:site of double-strand break"/>
    <property type="evidence" value="ECO:0007669"/>
    <property type="project" value="EnsemblFungi"/>
</dbReference>
<dbReference type="FunFam" id="3.40.50.300:FF:000947">
    <property type="entry name" value="DNA repair protein RAD50"/>
    <property type="match status" value="1"/>
</dbReference>
<feature type="coiled-coil region" evidence="15">
    <location>
        <begin position="474"/>
        <end position="501"/>
    </location>
</feature>
<dbReference type="GO" id="GO:0007129">
    <property type="term" value="P:homologous chromosome pairing at meiosis"/>
    <property type="evidence" value="ECO:0007669"/>
    <property type="project" value="EnsemblFungi"/>
</dbReference>
<keyword evidence="9" id="KW-0378">Hydrolase</keyword>
<dbReference type="NCBIfam" id="TIGR00606">
    <property type="entry name" value="rad50"/>
    <property type="match status" value="1"/>
</dbReference>
<dbReference type="GO" id="GO:0000794">
    <property type="term" value="C:condensed nuclear chromosome"/>
    <property type="evidence" value="ECO:0007669"/>
    <property type="project" value="TreeGrafter"/>
</dbReference>
<dbReference type="GO" id="GO:0003691">
    <property type="term" value="F:double-stranded telomeric DNA binding"/>
    <property type="evidence" value="ECO:0007669"/>
    <property type="project" value="EnsemblFungi"/>
</dbReference>
<dbReference type="GO" id="GO:0043047">
    <property type="term" value="F:single-stranded telomeric DNA binding"/>
    <property type="evidence" value="ECO:0007669"/>
    <property type="project" value="EnsemblFungi"/>
</dbReference>
<dbReference type="GO" id="GO:0042138">
    <property type="term" value="P:meiotic DNA double-strand break formation"/>
    <property type="evidence" value="ECO:0007669"/>
    <property type="project" value="EnsemblFungi"/>
</dbReference>
<dbReference type="GO" id="GO:0046872">
    <property type="term" value="F:metal ion binding"/>
    <property type="evidence" value="ECO:0007669"/>
    <property type="project" value="UniProtKB-KW"/>
</dbReference>
<dbReference type="SMART" id="SM00382">
    <property type="entry name" value="AAA"/>
    <property type="match status" value="1"/>
</dbReference>
<dbReference type="GO" id="GO:0031573">
    <property type="term" value="P:mitotic intra-S DNA damage checkpoint signaling"/>
    <property type="evidence" value="ECO:0007669"/>
    <property type="project" value="EnsemblFungi"/>
</dbReference>
<name>A0A1E4TTZ2_PACTA</name>
<dbReference type="GO" id="GO:0097552">
    <property type="term" value="P:mitochondrial double-strand break repair via homologous recombination"/>
    <property type="evidence" value="ECO:0007669"/>
    <property type="project" value="EnsemblFungi"/>
</dbReference>
<evidence type="ECO:0000256" key="12">
    <source>
        <dbReference type="ARBA" id="ARBA00023204"/>
    </source>
</evidence>
<protein>
    <recommendedName>
        <fullName evidence="5">DNA repair protein RAD50</fullName>
    </recommendedName>
</protein>
<dbReference type="InterPro" id="IPR004584">
    <property type="entry name" value="Rad50_eukaryotes"/>
</dbReference>
<keyword evidence="18" id="KW-1185">Reference proteome</keyword>
<dbReference type="Gene3D" id="1.10.287.1490">
    <property type="match status" value="2"/>
</dbReference>
<dbReference type="STRING" id="669874.A0A1E4TTZ2"/>
<dbReference type="GO" id="GO:0000722">
    <property type="term" value="P:telomere maintenance via recombination"/>
    <property type="evidence" value="ECO:0007669"/>
    <property type="project" value="EnsemblFungi"/>
</dbReference>
<evidence type="ECO:0000256" key="9">
    <source>
        <dbReference type="ARBA" id="ARBA00022801"/>
    </source>
</evidence>
<keyword evidence="6" id="KW-0158">Chromosome</keyword>
<accession>A0A1E4TTZ2</accession>
<dbReference type="PANTHER" id="PTHR18867">
    <property type="entry name" value="RAD50"/>
    <property type="match status" value="1"/>
</dbReference>
<evidence type="ECO:0000256" key="5">
    <source>
        <dbReference type="ARBA" id="ARBA00017893"/>
    </source>
</evidence>
<dbReference type="GO" id="GO:0016887">
    <property type="term" value="F:ATP hydrolysis activity"/>
    <property type="evidence" value="ECO:0007669"/>
    <property type="project" value="EnsemblFungi"/>
</dbReference>
<feature type="coiled-coil region" evidence="15">
    <location>
        <begin position="720"/>
        <end position="788"/>
    </location>
</feature>
<dbReference type="GO" id="GO:0030870">
    <property type="term" value="C:Mre11 complex"/>
    <property type="evidence" value="ECO:0007669"/>
    <property type="project" value="EnsemblFungi"/>
</dbReference>
<comment type="cofactor">
    <cofactor evidence="1">
        <name>Zn(2+)</name>
        <dbReference type="ChEBI" id="CHEBI:29105"/>
    </cofactor>
</comment>
<dbReference type="Gene3D" id="3.40.50.300">
    <property type="entry name" value="P-loop containing nucleotide triphosphate hydrolases"/>
    <property type="match status" value="2"/>
</dbReference>
<evidence type="ECO:0000256" key="7">
    <source>
        <dbReference type="ARBA" id="ARBA00022723"/>
    </source>
</evidence>
<evidence type="ECO:0000256" key="1">
    <source>
        <dbReference type="ARBA" id="ARBA00001947"/>
    </source>
</evidence>
<evidence type="ECO:0000256" key="13">
    <source>
        <dbReference type="ARBA" id="ARBA00023242"/>
    </source>
</evidence>
<evidence type="ECO:0000256" key="4">
    <source>
        <dbReference type="ARBA" id="ARBA00009439"/>
    </source>
</evidence>
<dbReference type="InterPro" id="IPR027417">
    <property type="entry name" value="P-loop_NTPase"/>
</dbReference>
<feature type="domain" description="AAA+ ATPase" evidence="16">
    <location>
        <begin position="26"/>
        <end position="184"/>
    </location>
</feature>
<evidence type="ECO:0000313" key="17">
    <source>
        <dbReference type="EMBL" id="ODV95211.1"/>
    </source>
</evidence>
<comment type="subcellular location">
    <subcellularLocation>
        <location evidence="3">Chromosome</location>
    </subcellularLocation>
    <subcellularLocation>
        <location evidence="2">Nucleus</location>
    </subcellularLocation>
</comment>
<dbReference type="GO" id="GO:0007004">
    <property type="term" value="P:telomere maintenance via telomerase"/>
    <property type="evidence" value="ECO:0007669"/>
    <property type="project" value="TreeGrafter"/>
</dbReference>
<reference evidence="18" key="1">
    <citation type="submission" date="2016-05" db="EMBL/GenBank/DDBJ databases">
        <title>Comparative genomics of biotechnologically important yeasts.</title>
        <authorList>
            <consortium name="DOE Joint Genome Institute"/>
            <person name="Riley R."/>
            <person name="Haridas S."/>
            <person name="Wolfe K.H."/>
            <person name="Lopes M.R."/>
            <person name="Hittinger C.T."/>
            <person name="Goker M."/>
            <person name="Salamov A."/>
            <person name="Wisecaver J."/>
            <person name="Long T.M."/>
            <person name="Aerts A.L."/>
            <person name="Barry K."/>
            <person name="Choi C."/>
            <person name="Clum A."/>
            <person name="Coughlan A.Y."/>
            <person name="Deshpande S."/>
            <person name="Douglass A.P."/>
            <person name="Hanson S.J."/>
            <person name="Klenk H.-P."/>
            <person name="Labutti K."/>
            <person name="Lapidus A."/>
            <person name="Lindquist E."/>
            <person name="Lipzen A."/>
            <person name="Meier-Kolthoff J.P."/>
            <person name="Ohm R.A."/>
            <person name="Otillar R.P."/>
            <person name="Pangilinan J."/>
            <person name="Peng Y."/>
            <person name="Rokas A."/>
            <person name="Rosa C.A."/>
            <person name="Scheuner C."/>
            <person name="Sibirny A.A."/>
            <person name="Slot J.C."/>
            <person name="Stielow J.B."/>
            <person name="Sun H."/>
            <person name="Kurtzman C.P."/>
            <person name="Blackwell M."/>
            <person name="Grigoriev I.V."/>
            <person name="Jeffries T.W."/>
        </authorList>
    </citation>
    <scope>NUCLEOTIDE SEQUENCE [LARGE SCALE GENOMIC DNA]</scope>
    <source>
        <strain evidence="18">NRRL Y-2460</strain>
    </source>
</reference>
<dbReference type="GO" id="GO:0010520">
    <property type="term" value="P:regulation of reciprocal meiotic recombination"/>
    <property type="evidence" value="ECO:0007669"/>
    <property type="project" value="EnsemblFungi"/>
</dbReference>
<proteinExistence type="inferred from homology"/>
<dbReference type="Proteomes" id="UP000094236">
    <property type="component" value="Unassembled WGS sequence"/>
</dbReference>
<evidence type="ECO:0000256" key="15">
    <source>
        <dbReference type="SAM" id="Coils"/>
    </source>
</evidence>
<dbReference type="PANTHER" id="PTHR18867:SF12">
    <property type="entry name" value="DNA REPAIR PROTEIN RAD50"/>
    <property type="match status" value="1"/>
</dbReference>
<dbReference type="Pfam" id="PF13558">
    <property type="entry name" value="SbcC_Walker_B"/>
    <property type="match status" value="1"/>
</dbReference>
<feature type="coiled-coil region" evidence="15">
    <location>
        <begin position="946"/>
        <end position="1078"/>
    </location>
</feature>
<evidence type="ECO:0000256" key="3">
    <source>
        <dbReference type="ARBA" id="ARBA00004286"/>
    </source>
</evidence>
<dbReference type="OrthoDB" id="18797at2759"/>
<evidence type="ECO:0000256" key="11">
    <source>
        <dbReference type="ARBA" id="ARBA00023054"/>
    </source>
</evidence>
<dbReference type="GO" id="GO:0051880">
    <property type="term" value="F:G-quadruplex DNA binding"/>
    <property type="evidence" value="ECO:0007669"/>
    <property type="project" value="EnsemblFungi"/>
</dbReference>
<evidence type="ECO:0000256" key="10">
    <source>
        <dbReference type="ARBA" id="ARBA00022833"/>
    </source>
</evidence>
<comment type="catalytic activity">
    <reaction evidence="14">
        <text>ATP + H2O = ADP + phosphate + H(+)</text>
        <dbReference type="Rhea" id="RHEA:13065"/>
        <dbReference type="ChEBI" id="CHEBI:15377"/>
        <dbReference type="ChEBI" id="CHEBI:15378"/>
        <dbReference type="ChEBI" id="CHEBI:30616"/>
        <dbReference type="ChEBI" id="CHEBI:43474"/>
        <dbReference type="ChEBI" id="CHEBI:456216"/>
    </reaction>
</comment>
<sequence>MSSIYKLSISGIRSFDPGEVETIQFNKPLTLIVGANGSGKTTIIECLKYAATGDLPPNSKGGAFIHDPNIAGERDVRAQIKLAFKNVNNKTMVLTRTLQLISKGKSQSTFKTLENQLYVLNHGERTTISSKAAEVDSLIPQNLGVSKAILNYVIFCHQEDSSWPISEPSILKKRFDEIFDSVKFIKVLDNFKDIRKQFDIDIKLLHNNVKHLKEDRKRANAKKFEMEQLIKTVDEYKLEIGKISLELKDITQQMDKLFKSNQDYEKVINRIDFLKNQQITLNSQIQRIKQSLIPLPNTIEDLQNKLINFNEILNEKKTAIENKRAIIKLKTDELNVVRASYSTNIRIEGQLRALFENYKLNIEKRFQIIKENYENLDLSIHNIEDDKVILEFKDKIMKKLITNEKKLKEIIDDNNFQIQEYESNLTMIRDSKMKEEQHLQYYETDLKNYHKENDSLNFKIRMIQSDETKITSEIHLKNEEIICLEKELEEITNQISVSSRQSETLAKSSIIKQNIHQNENIIKSIIDANGKAFKEKVGIDLNIETCEKDCSNRLLSLKEVYKKEQNIYEQYNLKTYQLDRDRESLKDQISILGNELKLKKQKVEEMMQEDFEISDYEDTIDDLEKNYKIALENLNFNDTTIRFNMNALAIAEKEKHCVLCRRTFKNGELSTFLDLLRESISPRSQQNAKEEFDRIKEDLEYARALGPDILRIRSLENVEINEANLKLNVLNADYDSAKKRADEQLKSLENLESEIYAVESFFKIVADLTRLNKELESYKGQLSAIQNELTEFGASNHSINELQILQNKSSSAMKVKRQELSHLTQTKEIITRELTKLETTIKDKRLRIGELEKNLSEKVNLKKSIQENEAKLKSLENNISKTRSMTEDLAQKYNIMVEKFKELKKRNEEKELEQKAKVDYLSNISTRFNELNDIINNYLGNDSPKLEKCEQDLKSIESKIKELESQIETLSSEIIDIDKSVNVADQELRNIRDNIDFRNLQVDLESVKQETAELTLQNTESERNKYTQEASRLQKLYSDLQAQHSGKNGEITQLTIQIENLRNELKRDYNKVDEKYEKEYIKLQTKFFLSNDLSVYSKALDNAVMKYHSVKMQEINRIIDELWKTTYSGTDVDNILIKSESNSSNVKSGNRSYNYRVVMVKQGVELDMRGRCSAGQKVLASIIIRLALAECFGINCGMIALDEPTTNLDEDNIESLARALNNIIELRKKQKNFQLIVITHDEKFLSNMNAAQFTDQYYRVKRNASQKSQIEAVPIAVINA</sequence>
<keyword evidence="12" id="KW-0234">DNA repair</keyword>
<feature type="coiled-coil region" evidence="15">
    <location>
        <begin position="834"/>
        <end position="913"/>
    </location>
</feature>
<dbReference type="GO" id="GO:0006284">
    <property type="term" value="P:base-excision repair"/>
    <property type="evidence" value="ECO:0007669"/>
    <property type="project" value="EnsemblFungi"/>
</dbReference>
<dbReference type="GO" id="GO:0000729">
    <property type="term" value="P:DNA double-strand break processing"/>
    <property type="evidence" value="ECO:0007669"/>
    <property type="project" value="EnsemblFungi"/>
</dbReference>
<evidence type="ECO:0000256" key="8">
    <source>
        <dbReference type="ARBA" id="ARBA00022763"/>
    </source>
</evidence>
<dbReference type="GO" id="GO:0035753">
    <property type="term" value="P:maintenance of DNA trinucleotide repeats"/>
    <property type="evidence" value="ECO:0007669"/>
    <property type="project" value="EnsemblFungi"/>
</dbReference>
<dbReference type="SUPFAM" id="SSF52540">
    <property type="entry name" value="P-loop containing nucleoside triphosphate hydrolases"/>
    <property type="match status" value="2"/>
</dbReference>
<dbReference type="GO" id="GO:0006303">
    <property type="term" value="P:double-strand break repair via nonhomologous end joining"/>
    <property type="evidence" value="ECO:0007669"/>
    <property type="project" value="EnsemblFungi"/>
</dbReference>
<evidence type="ECO:0000256" key="6">
    <source>
        <dbReference type="ARBA" id="ARBA00022454"/>
    </source>
</evidence>
<dbReference type="GO" id="GO:0120290">
    <property type="term" value="P:stalled replication fork localization to nuclear periphery"/>
    <property type="evidence" value="ECO:0007669"/>
    <property type="project" value="EnsemblFungi"/>
</dbReference>
<dbReference type="Pfam" id="PF13476">
    <property type="entry name" value="AAA_23"/>
    <property type="match status" value="1"/>
</dbReference>
<evidence type="ECO:0000313" key="18">
    <source>
        <dbReference type="Proteomes" id="UP000094236"/>
    </source>
</evidence>
<evidence type="ECO:0000256" key="2">
    <source>
        <dbReference type="ARBA" id="ARBA00004123"/>
    </source>
</evidence>
<keyword evidence="7" id="KW-0479">Metal-binding</keyword>
<dbReference type="InterPro" id="IPR003593">
    <property type="entry name" value="AAA+_ATPase"/>
</dbReference>
<dbReference type="GO" id="GO:0007534">
    <property type="term" value="P:gene conversion at mating-type locus"/>
    <property type="evidence" value="ECO:0007669"/>
    <property type="project" value="EnsemblFungi"/>
</dbReference>
<evidence type="ECO:0000256" key="14">
    <source>
        <dbReference type="ARBA" id="ARBA00049360"/>
    </source>
</evidence>
<dbReference type="FunFam" id="3.40.50.300:FF:001195">
    <property type="entry name" value="DNA repair protein rad50"/>
    <property type="match status" value="1"/>
</dbReference>
<dbReference type="GO" id="GO:1990918">
    <property type="term" value="P:double-strand break repair involved in meiotic recombination"/>
    <property type="evidence" value="ECO:0007669"/>
    <property type="project" value="EnsemblFungi"/>
</dbReference>
<keyword evidence="13" id="KW-0539">Nucleus</keyword>
<feature type="coiled-coil region" evidence="15">
    <location>
        <begin position="582"/>
        <end position="633"/>
    </location>
</feature>
<dbReference type="AlphaFoldDB" id="A0A1E4TTZ2"/>
<dbReference type="GO" id="GO:0062176">
    <property type="term" value="P:R-loop processing"/>
    <property type="evidence" value="ECO:0007669"/>
    <property type="project" value="EnsemblFungi"/>
</dbReference>
<comment type="similarity">
    <text evidence="4">Belongs to the SMC family. RAD50 subfamily.</text>
</comment>
<dbReference type="InterPro" id="IPR038729">
    <property type="entry name" value="Rad50/SbcC_AAA"/>
</dbReference>
<dbReference type="GO" id="GO:1990426">
    <property type="term" value="P:mitotic recombination-dependent replication fork processing"/>
    <property type="evidence" value="ECO:0007669"/>
    <property type="project" value="EnsemblFungi"/>
</dbReference>
<keyword evidence="11 15" id="KW-0175">Coiled coil</keyword>
<keyword evidence="8" id="KW-0227">DNA damage</keyword>
<feature type="coiled-coil region" evidence="15">
    <location>
        <begin position="202"/>
        <end position="267"/>
    </location>
</feature>
<evidence type="ECO:0000259" key="16">
    <source>
        <dbReference type="SMART" id="SM00382"/>
    </source>
</evidence>
<organism evidence="17 18">
    <name type="scientific">Pachysolen tannophilus NRRL Y-2460</name>
    <dbReference type="NCBI Taxonomy" id="669874"/>
    <lineage>
        <taxon>Eukaryota</taxon>
        <taxon>Fungi</taxon>
        <taxon>Dikarya</taxon>
        <taxon>Ascomycota</taxon>
        <taxon>Saccharomycotina</taxon>
        <taxon>Pichiomycetes</taxon>
        <taxon>Pachysolenaceae</taxon>
        <taxon>Pachysolen</taxon>
    </lineage>
</organism>
<dbReference type="EMBL" id="KV454014">
    <property type="protein sequence ID" value="ODV95211.1"/>
    <property type="molecule type" value="Genomic_DNA"/>
</dbReference>
<gene>
    <name evidence="17" type="ORF">PACTADRAFT_2916</name>
</gene>
<dbReference type="GO" id="GO:0004017">
    <property type="term" value="F:AMP kinase activity"/>
    <property type="evidence" value="ECO:0007669"/>
    <property type="project" value="EnsemblFungi"/>
</dbReference>
<keyword evidence="10" id="KW-0862">Zinc</keyword>